<accession>A0AAU9NI06</accession>
<sequence>MKDDSESNDEFVATDFSFHVESDDDDDAPMTKGDFRKLNKKLDEILSQSSTLLNMKYGELISSHQETIQKLVQANANNLSQHKKLVEDSSKIIT</sequence>
<keyword evidence="3" id="KW-1185">Reference proteome</keyword>
<evidence type="ECO:0000256" key="1">
    <source>
        <dbReference type="SAM" id="MobiDB-lite"/>
    </source>
</evidence>
<name>A0AAU9NI06_9ASTR</name>
<proteinExistence type="predicted"/>
<feature type="region of interest" description="Disordered" evidence="1">
    <location>
        <begin position="1"/>
        <end position="32"/>
    </location>
</feature>
<protein>
    <submittedName>
        <fullName evidence="2">Uncharacterized protein</fullName>
    </submittedName>
</protein>
<dbReference type="EMBL" id="CAKMRJ010004445">
    <property type="protein sequence ID" value="CAH1437431.1"/>
    <property type="molecule type" value="Genomic_DNA"/>
</dbReference>
<evidence type="ECO:0000313" key="2">
    <source>
        <dbReference type="EMBL" id="CAH1437431.1"/>
    </source>
</evidence>
<gene>
    <name evidence="2" type="ORF">LVIROSA_LOCUS23761</name>
</gene>
<organism evidence="2 3">
    <name type="scientific">Lactuca virosa</name>
    <dbReference type="NCBI Taxonomy" id="75947"/>
    <lineage>
        <taxon>Eukaryota</taxon>
        <taxon>Viridiplantae</taxon>
        <taxon>Streptophyta</taxon>
        <taxon>Embryophyta</taxon>
        <taxon>Tracheophyta</taxon>
        <taxon>Spermatophyta</taxon>
        <taxon>Magnoliopsida</taxon>
        <taxon>eudicotyledons</taxon>
        <taxon>Gunneridae</taxon>
        <taxon>Pentapetalae</taxon>
        <taxon>asterids</taxon>
        <taxon>campanulids</taxon>
        <taxon>Asterales</taxon>
        <taxon>Asteraceae</taxon>
        <taxon>Cichorioideae</taxon>
        <taxon>Cichorieae</taxon>
        <taxon>Lactucinae</taxon>
        <taxon>Lactuca</taxon>
    </lineage>
</organism>
<reference evidence="2 3" key="1">
    <citation type="submission" date="2022-01" db="EMBL/GenBank/DDBJ databases">
        <authorList>
            <person name="Xiong W."/>
            <person name="Schranz E."/>
        </authorList>
    </citation>
    <scope>NUCLEOTIDE SEQUENCE [LARGE SCALE GENOMIC DNA]</scope>
</reference>
<dbReference type="Proteomes" id="UP001157418">
    <property type="component" value="Unassembled WGS sequence"/>
</dbReference>
<comment type="caution">
    <text evidence="2">The sequence shown here is derived from an EMBL/GenBank/DDBJ whole genome shotgun (WGS) entry which is preliminary data.</text>
</comment>
<evidence type="ECO:0000313" key="3">
    <source>
        <dbReference type="Proteomes" id="UP001157418"/>
    </source>
</evidence>
<dbReference type="AlphaFoldDB" id="A0AAU9NI06"/>